<name>A0A6A6CEV8_ZASCE</name>
<evidence type="ECO:0008006" key="6">
    <source>
        <dbReference type="Google" id="ProtNLM"/>
    </source>
</evidence>
<feature type="chain" id="PRO_5025485196" description="Hydrophobin" evidence="3">
    <location>
        <begin position="18"/>
        <end position="89"/>
    </location>
</feature>
<evidence type="ECO:0000256" key="1">
    <source>
        <dbReference type="ARBA" id="ARBA00009576"/>
    </source>
</evidence>
<dbReference type="Gene3D" id="3.20.120.10">
    <property type="entry name" value="Hydrophobin"/>
    <property type="match status" value="1"/>
</dbReference>
<reference evidence="4" key="1">
    <citation type="journal article" date="2020" name="Stud. Mycol.">
        <title>101 Dothideomycetes genomes: a test case for predicting lifestyles and emergence of pathogens.</title>
        <authorList>
            <person name="Haridas S."/>
            <person name="Albert R."/>
            <person name="Binder M."/>
            <person name="Bloem J."/>
            <person name="Labutti K."/>
            <person name="Salamov A."/>
            <person name="Andreopoulos B."/>
            <person name="Baker S."/>
            <person name="Barry K."/>
            <person name="Bills G."/>
            <person name="Bluhm B."/>
            <person name="Cannon C."/>
            <person name="Castanera R."/>
            <person name="Culley D."/>
            <person name="Daum C."/>
            <person name="Ezra D."/>
            <person name="Gonzalez J."/>
            <person name="Henrissat B."/>
            <person name="Kuo A."/>
            <person name="Liang C."/>
            <person name="Lipzen A."/>
            <person name="Lutzoni F."/>
            <person name="Magnuson J."/>
            <person name="Mondo S."/>
            <person name="Nolan M."/>
            <person name="Ohm R."/>
            <person name="Pangilinan J."/>
            <person name="Park H.-J."/>
            <person name="Ramirez L."/>
            <person name="Alfaro M."/>
            <person name="Sun H."/>
            <person name="Tritt A."/>
            <person name="Yoshinaga Y."/>
            <person name="Zwiers L.-H."/>
            <person name="Turgeon B."/>
            <person name="Goodwin S."/>
            <person name="Spatafora J."/>
            <person name="Crous P."/>
            <person name="Grigoriev I."/>
        </authorList>
    </citation>
    <scope>NUCLEOTIDE SEQUENCE</scope>
    <source>
        <strain evidence="4">ATCC 36951</strain>
    </source>
</reference>
<organism evidence="4 5">
    <name type="scientific">Zasmidium cellare ATCC 36951</name>
    <dbReference type="NCBI Taxonomy" id="1080233"/>
    <lineage>
        <taxon>Eukaryota</taxon>
        <taxon>Fungi</taxon>
        <taxon>Dikarya</taxon>
        <taxon>Ascomycota</taxon>
        <taxon>Pezizomycotina</taxon>
        <taxon>Dothideomycetes</taxon>
        <taxon>Dothideomycetidae</taxon>
        <taxon>Mycosphaerellales</taxon>
        <taxon>Mycosphaerellaceae</taxon>
        <taxon>Zasmidium</taxon>
    </lineage>
</organism>
<dbReference type="AlphaFoldDB" id="A0A6A6CEV8"/>
<dbReference type="OrthoDB" id="4500971at2759"/>
<dbReference type="CDD" id="cd23508">
    <property type="entry name" value="hydrophobin_II"/>
    <property type="match status" value="1"/>
</dbReference>
<comment type="similarity">
    <text evidence="1">Belongs to the cerato-ulmin hydrophobin family.</text>
</comment>
<dbReference type="GO" id="GO:0005576">
    <property type="term" value="C:extracellular region"/>
    <property type="evidence" value="ECO:0007669"/>
    <property type="project" value="InterPro"/>
</dbReference>
<sequence>MQFLVLAFAALAAAGPAIKLRAPISLCAALDTPLCCQLDVDGVLDTTCESPSGDPSTKSDFEADCASTGKTAECCTLPLDGDALLCTAP</sequence>
<accession>A0A6A6CEV8</accession>
<dbReference type="PANTHER" id="PTHR42341:SF2">
    <property type="entry name" value="HYDROPHOBIN"/>
    <property type="match status" value="1"/>
</dbReference>
<keyword evidence="2" id="KW-1015">Disulfide bond</keyword>
<dbReference type="RefSeq" id="XP_033666646.1">
    <property type="nucleotide sequence ID" value="XM_033807061.1"/>
</dbReference>
<dbReference type="EMBL" id="ML993599">
    <property type="protein sequence ID" value="KAF2165757.1"/>
    <property type="molecule type" value="Genomic_DNA"/>
</dbReference>
<feature type="signal peptide" evidence="3">
    <location>
        <begin position="1"/>
        <end position="17"/>
    </location>
</feature>
<evidence type="ECO:0000256" key="3">
    <source>
        <dbReference type="SAM" id="SignalP"/>
    </source>
</evidence>
<keyword evidence="3" id="KW-0732">Signal</keyword>
<dbReference type="Pfam" id="PF06766">
    <property type="entry name" value="Hydrophobin_2"/>
    <property type="match status" value="1"/>
</dbReference>
<keyword evidence="5" id="KW-1185">Reference proteome</keyword>
<dbReference type="InterPro" id="IPR010636">
    <property type="entry name" value="Class_II_hydrophobin"/>
</dbReference>
<dbReference type="InterPro" id="IPR036686">
    <property type="entry name" value="Class_II_Hydrophobin_sf"/>
</dbReference>
<dbReference type="Proteomes" id="UP000799537">
    <property type="component" value="Unassembled WGS sequence"/>
</dbReference>
<dbReference type="PANTHER" id="PTHR42341">
    <property type="entry name" value="HYDROPHOBIN"/>
    <property type="match status" value="1"/>
</dbReference>
<evidence type="ECO:0000313" key="5">
    <source>
        <dbReference type="Proteomes" id="UP000799537"/>
    </source>
</evidence>
<evidence type="ECO:0000256" key="2">
    <source>
        <dbReference type="ARBA" id="ARBA00023157"/>
    </source>
</evidence>
<dbReference type="GeneID" id="54560333"/>
<dbReference type="SUPFAM" id="SSF101751">
    <property type="entry name" value="Hydrophobin II, HfbII"/>
    <property type="match status" value="1"/>
</dbReference>
<proteinExistence type="inferred from homology"/>
<protein>
    <recommendedName>
        <fullName evidence="6">Hydrophobin</fullName>
    </recommendedName>
</protein>
<gene>
    <name evidence="4" type="ORF">M409DRAFT_24043</name>
</gene>
<evidence type="ECO:0000313" key="4">
    <source>
        <dbReference type="EMBL" id="KAF2165757.1"/>
    </source>
</evidence>